<dbReference type="GO" id="GO:0004814">
    <property type="term" value="F:arginine-tRNA ligase activity"/>
    <property type="evidence" value="ECO:0007669"/>
    <property type="project" value="InterPro"/>
</dbReference>
<dbReference type="PRINTS" id="PR01045">
    <property type="entry name" value="TRNASYNTHGB"/>
</dbReference>
<dbReference type="Pfam" id="PF05746">
    <property type="entry name" value="DALR_1"/>
    <property type="match status" value="1"/>
</dbReference>
<dbReference type="InterPro" id="IPR015944">
    <property type="entry name" value="Gly-tRNA-synth_bsu"/>
</dbReference>
<name>A0A5C7EQ45_9PROT</name>
<evidence type="ECO:0000256" key="1">
    <source>
        <dbReference type="ARBA" id="ARBA00004496"/>
    </source>
</evidence>
<dbReference type="InterPro" id="IPR006194">
    <property type="entry name" value="Gly-tRNA-synth_heterodimer"/>
</dbReference>
<evidence type="ECO:0000256" key="5">
    <source>
        <dbReference type="ARBA" id="ARBA00022598"/>
    </source>
</evidence>
<keyword evidence="4 11" id="KW-0963">Cytoplasm</keyword>
<dbReference type="GO" id="GO:0006420">
    <property type="term" value="P:arginyl-tRNA aminoacylation"/>
    <property type="evidence" value="ECO:0007669"/>
    <property type="project" value="InterPro"/>
</dbReference>
<evidence type="ECO:0000313" key="13">
    <source>
        <dbReference type="EMBL" id="TXF10619.1"/>
    </source>
</evidence>
<keyword evidence="6 11" id="KW-0547">Nucleotide-binding</keyword>
<evidence type="ECO:0000256" key="7">
    <source>
        <dbReference type="ARBA" id="ARBA00022840"/>
    </source>
</evidence>
<dbReference type="GO" id="GO:0005829">
    <property type="term" value="C:cytosol"/>
    <property type="evidence" value="ECO:0007669"/>
    <property type="project" value="TreeGrafter"/>
</dbReference>
<protein>
    <recommendedName>
        <fullName evidence="11">Glycine--tRNA ligase beta subunit</fullName>
        <ecNumber evidence="11">6.1.1.14</ecNumber>
    </recommendedName>
    <alternativeName>
        <fullName evidence="11">Glycyl-tRNA synthetase beta subunit</fullName>
        <shortName evidence="11">GlyRS</shortName>
    </alternativeName>
</protein>
<comment type="caution">
    <text evidence="13">The sequence shown here is derived from an EMBL/GenBank/DDBJ whole genome shotgun (WGS) entry which is preliminary data.</text>
</comment>
<dbReference type="GO" id="GO:0005524">
    <property type="term" value="F:ATP binding"/>
    <property type="evidence" value="ECO:0007669"/>
    <property type="project" value="UniProtKB-UniRule"/>
</dbReference>
<dbReference type="EMBL" id="VPFL01000025">
    <property type="protein sequence ID" value="TXF10619.1"/>
    <property type="molecule type" value="Genomic_DNA"/>
</dbReference>
<evidence type="ECO:0000313" key="14">
    <source>
        <dbReference type="Proteomes" id="UP000321201"/>
    </source>
</evidence>
<dbReference type="AlphaFoldDB" id="A0A5C7EQ45"/>
<dbReference type="SUPFAM" id="SSF109604">
    <property type="entry name" value="HD-domain/PDEase-like"/>
    <property type="match status" value="1"/>
</dbReference>
<keyword evidence="7 11" id="KW-0067">ATP-binding</keyword>
<dbReference type="RefSeq" id="WP_147800887.1">
    <property type="nucleotide sequence ID" value="NZ_VPFL01000025.1"/>
</dbReference>
<comment type="catalytic activity">
    <reaction evidence="10 11">
        <text>tRNA(Gly) + glycine + ATP = glycyl-tRNA(Gly) + AMP + diphosphate</text>
        <dbReference type="Rhea" id="RHEA:16013"/>
        <dbReference type="Rhea" id="RHEA-COMP:9664"/>
        <dbReference type="Rhea" id="RHEA-COMP:9683"/>
        <dbReference type="ChEBI" id="CHEBI:30616"/>
        <dbReference type="ChEBI" id="CHEBI:33019"/>
        <dbReference type="ChEBI" id="CHEBI:57305"/>
        <dbReference type="ChEBI" id="CHEBI:78442"/>
        <dbReference type="ChEBI" id="CHEBI:78522"/>
        <dbReference type="ChEBI" id="CHEBI:456215"/>
        <dbReference type="EC" id="6.1.1.14"/>
    </reaction>
</comment>
<dbReference type="InParanoid" id="A0A5C7EQ45"/>
<organism evidence="13 14">
    <name type="scientific">Pelomicrobium methylotrophicum</name>
    <dbReference type="NCBI Taxonomy" id="2602750"/>
    <lineage>
        <taxon>Bacteria</taxon>
        <taxon>Pseudomonadati</taxon>
        <taxon>Pseudomonadota</taxon>
        <taxon>Hydrogenophilia</taxon>
        <taxon>Hydrogenophilia incertae sedis</taxon>
        <taxon>Pelomicrobium</taxon>
    </lineage>
</organism>
<feature type="domain" description="DALR anticodon binding" evidence="12">
    <location>
        <begin position="581"/>
        <end position="681"/>
    </location>
</feature>
<evidence type="ECO:0000256" key="4">
    <source>
        <dbReference type="ARBA" id="ARBA00022490"/>
    </source>
</evidence>
<evidence type="ECO:0000256" key="3">
    <source>
        <dbReference type="ARBA" id="ARBA00011209"/>
    </source>
</evidence>
<dbReference type="PROSITE" id="PS50861">
    <property type="entry name" value="AA_TRNA_LIGASE_II_GLYAB"/>
    <property type="match status" value="1"/>
</dbReference>
<sequence>MTETLLVEILTEELPPKALRVLGAAFADGLTRRLGALDLLEPESRPTGYATPRRLAVTISRVREKGPDKKVEVKGPYVTTALDRSGKPTPALEGFCRKHGIDPTALVRAADAKGEYFVCRLSERGNSLEAVLAQAVEEALRDLPVPKMMRWGAGEEEFVRPVHGVVLLHGARVVEGTVMGLPSGRVTRGHRFLGEGVLEIPHAEAYAERLAARGYVVASFDERRSRIEALLKAAADGLNPDMDDALLDEVTALVEYPVVYVGNFDPAFLAVPQECLILSMKQHQKYFPLLDPGTGRLQPRFLIVSNLQVDDASEIVHGNERVLRARLADAKFFYDQDRRIRLDARVPRLADVVYHNRLGSQLERVLRIQKLAGMIAAQLHADHRLAERAAYLSKADLLTDMVGEFPELQGIMGMHYARHDGEPEAVARAIEAHYHPRFANDTLPEDDVSIAVALADKLDTLVGIFGIGLAPTGDKDPYALRRHALGVLRILIERSLPLDLKHLLAAAHGQFPPERLASSVVADVFEFMLERLRHYLRGQGYGADEVEAVVSQQPSRIDRVVPRIQAVQAFRRLPEAESLAAANKRIQNILKKADAEAAQPNPSLMQEPAEKQLHQATGELMPRVRSLIENGDYTQALCTLAQVKPHVDAFFDQVLVMTEEPLIRANRLALLRHLASMMNQVADISKLAS</sequence>
<keyword evidence="9 11" id="KW-0030">Aminoacyl-tRNA synthetase</keyword>
<evidence type="ECO:0000259" key="12">
    <source>
        <dbReference type="Pfam" id="PF05746"/>
    </source>
</evidence>
<comment type="subunit">
    <text evidence="3 11">Tetramer of two alpha and two beta subunits.</text>
</comment>
<keyword evidence="5 11" id="KW-0436">Ligase</keyword>
<evidence type="ECO:0000256" key="9">
    <source>
        <dbReference type="ARBA" id="ARBA00023146"/>
    </source>
</evidence>
<evidence type="ECO:0000256" key="11">
    <source>
        <dbReference type="HAMAP-Rule" id="MF_00255"/>
    </source>
</evidence>
<dbReference type="NCBIfam" id="TIGR00211">
    <property type="entry name" value="glyS"/>
    <property type="match status" value="1"/>
</dbReference>
<dbReference type="OrthoDB" id="9775440at2"/>
<proteinExistence type="inferred from homology"/>
<dbReference type="EC" id="6.1.1.14" evidence="11"/>
<keyword evidence="14" id="KW-1185">Reference proteome</keyword>
<reference evidence="13 14" key="1">
    <citation type="submission" date="2019-08" db="EMBL/GenBank/DDBJ databases">
        <title>Pelomicrobium methylotrophicum gen. nov., sp. nov. a moderately thermophilic, facultatively anaerobic, lithoautotrophic and methylotrophic bacterium isolated from a terrestrial mud volcano.</title>
        <authorList>
            <person name="Slobodkina G.B."/>
            <person name="Merkel A.Y."/>
            <person name="Slobodkin A.I."/>
        </authorList>
    </citation>
    <scope>NUCLEOTIDE SEQUENCE [LARGE SCALE GENOMIC DNA]</scope>
    <source>
        <strain evidence="13 14">SM250</strain>
    </source>
</reference>
<dbReference type="HAMAP" id="MF_00255">
    <property type="entry name" value="Gly_tRNA_synth_beta"/>
    <property type="match status" value="1"/>
</dbReference>
<evidence type="ECO:0000256" key="10">
    <source>
        <dbReference type="ARBA" id="ARBA00047937"/>
    </source>
</evidence>
<evidence type="ECO:0000256" key="2">
    <source>
        <dbReference type="ARBA" id="ARBA00008226"/>
    </source>
</evidence>
<dbReference type="InterPro" id="IPR008909">
    <property type="entry name" value="DALR_anticod-bd"/>
</dbReference>
<comment type="subcellular location">
    <subcellularLocation>
        <location evidence="1 11">Cytoplasm</location>
    </subcellularLocation>
</comment>
<accession>A0A5C7EQ45</accession>
<gene>
    <name evidence="11" type="primary">glyS</name>
    <name evidence="13" type="ORF">FR698_14320</name>
</gene>
<evidence type="ECO:0000256" key="6">
    <source>
        <dbReference type="ARBA" id="ARBA00022741"/>
    </source>
</evidence>
<evidence type="ECO:0000256" key="8">
    <source>
        <dbReference type="ARBA" id="ARBA00022917"/>
    </source>
</evidence>
<comment type="similarity">
    <text evidence="2 11">Belongs to the class-II aminoacyl-tRNA synthetase family.</text>
</comment>
<dbReference type="GO" id="GO:0004820">
    <property type="term" value="F:glycine-tRNA ligase activity"/>
    <property type="evidence" value="ECO:0007669"/>
    <property type="project" value="UniProtKB-UniRule"/>
</dbReference>
<keyword evidence="8 11" id="KW-0648">Protein biosynthesis</keyword>
<dbReference type="PANTHER" id="PTHR30075:SF2">
    <property type="entry name" value="GLYCINE--TRNA LIGASE, CHLOROPLASTIC_MITOCHONDRIAL 2"/>
    <property type="match status" value="1"/>
</dbReference>
<dbReference type="PANTHER" id="PTHR30075">
    <property type="entry name" value="GLYCYL-TRNA SYNTHETASE"/>
    <property type="match status" value="1"/>
</dbReference>
<dbReference type="Pfam" id="PF02092">
    <property type="entry name" value="tRNA_synt_2f"/>
    <property type="match status" value="1"/>
</dbReference>
<dbReference type="GO" id="GO:0006426">
    <property type="term" value="P:glycyl-tRNA aminoacylation"/>
    <property type="evidence" value="ECO:0007669"/>
    <property type="project" value="UniProtKB-UniRule"/>
</dbReference>
<dbReference type="Proteomes" id="UP000321201">
    <property type="component" value="Unassembled WGS sequence"/>
</dbReference>
<dbReference type="FunCoup" id="A0A5C7EQ45">
    <property type="interactions" value="552"/>
</dbReference>